<keyword evidence="1" id="KW-1133">Transmembrane helix</keyword>
<keyword evidence="1" id="KW-0812">Transmembrane</keyword>
<proteinExistence type="predicted"/>
<dbReference type="AlphaFoldDB" id="A0A6U6L0C4"/>
<name>A0A6U6L0C4_9DINO</name>
<gene>
    <name evidence="2" type="ORF">BRAN1462_LOCUS17202</name>
</gene>
<reference evidence="2" key="1">
    <citation type="submission" date="2021-01" db="EMBL/GenBank/DDBJ databases">
        <authorList>
            <person name="Corre E."/>
            <person name="Pelletier E."/>
            <person name="Niang G."/>
            <person name="Scheremetjew M."/>
            <person name="Finn R."/>
            <person name="Kale V."/>
            <person name="Holt S."/>
            <person name="Cochrane G."/>
            <person name="Meng A."/>
            <person name="Brown T."/>
            <person name="Cohen L."/>
        </authorList>
    </citation>
    <scope>NUCLEOTIDE SEQUENCE</scope>
    <source>
        <strain evidence="2">RCC3387</strain>
    </source>
</reference>
<sequence>MPPFPALPEDLRDGAIHVANGNMPSPRMDVIWISGYRSLKDRNRNQEAWCCFGSVPEEPLNDAIKRSGAVRSVPGNAHEYLNNAAGSFVSRAFVLSVVGAATLFWGALTGFVLSLMVPWLLIVSGDVYGPLFSVGVGLLGMSPAVCIFFYMRWYILKCDAEMLRVLRRIQDVGGEFIWFVSFRNLEGEARCAWCCPLFGFLQARCLVVRLPSTPARTTRVSAHSQHTI</sequence>
<feature type="transmembrane region" description="Helical" evidence="1">
    <location>
        <begin position="127"/>
        <end position="150"/>
    </location>
</feature>
<organism evidence="2">
    <name type="scientific">Zooxanthella nutricula</name>
    <dbReference type="NCBI Taxonomy" id="1333877"/>
    <lineage>
        <taxon>Eukaryota</taxon>
        <taxon>Sar</taxon>
        <taxon>Alveolata</taxon>
        <taxon>Dinophyceae</taxon>
        <taxon>Peridiniales</taxon>
        <taxon>Peridiniales incertae sedis</taxon>
        <taxon>Zooxanthella</taxon>
    </lineage>
</organism>
<evidence type="ECO:0000313" key="2">
    <source>
        <dbReference type="EMBL" id="CAD9545314.1"/>
    </source>
</evidence>
<protein>
    <submittedName>
        <fullName evidence="2">Uncharacterized protein</fullName>
    </submittedName>
</protein>
<dbReference type="EMBL" id="HBGW01027024">
    <property type="protein sequence ID" value="CAD9545314.1"/>
    <property type="molecule type" value="Transcribed_RNA"/>
</dbReference>
<feature type="transmembrane region" description="Helical" evidence="1">
    <location>
        <begin position="92"/>
        <end position="121"/>
    </location>
</feature>
<evidence type="ECO:0000256" key="1">
    <source>
        <dbReference type="SAM" id="Phobius"/>
    </source>
</evidence>
<keyword evidence="1" id="KW-0472">Membrane</keyword>
<accession>A0A6U6L0C4</accession>